<dbReference type="PANTHER" id="PTHR32322">
    <property type="entry name" value="INNER MEMBRANE TRANSPORTER"/>
    <property type="match status" value="1"/>
</dbReference>
<keyword evidence="6 7" id="KW-0472">Membrane</keyword>
<evidence type="ECO:0000313" key="9">
    <source>
        <dbReference type="EMBL" id="EJZ84029.1"/>
    </source>
</evidence>
<comment type="caution">
    <text evidence="9">The sequence shown here is derived from an EMBL/GenBank/DDBJ whole genome shotgun (WGS) entry which is preliminary data.</text>
</comment>
<evidence type="ECO:0000256" key="6">
    <source>
        <dbReference type="ARBA" id="ARBA00023136"/>
    </source>
</evidence>
<feature type="domain" description="N-acetyltransferase" evidence="8">
    <location>
        <begin position="370"/>
        <end position="535"/>
    </location>
</feature>
<feature type="transmembrane region" description="Helical" evidence="7">
    <location>
        <begin position="106"/>
        <end position="129"/>
    </location>
</feature>
<dbReference type="eggNOG" id="COG0456">
    <property type="taxonomic scope" value="Bacteria"/>
</dbReference>
<dbReference type="Pfam" id="PF00892">
    <property type="entry name" value="EamA"/>
    <property type="match status" value="2"/>
</dbReference>
<dbReference type="EMBL" id="ADMD01000006">
    <property type="protein sequence ID" value="EJZ84029.1"/>
    <property type="molecule type" value="Genomic_DNA"/>
</dbReference>
<feature type="transmembrane region" description="Helical" evidence="7">
    <location>
        <begin position="81"/>
        <end position="100"/>
    </location>
</feature>
<dbReference type="Pfam" id="PF00583">
    <property type="entry name" value="Acetyltransf_1"/>
    <property type="match status" value="1"/>
</dbReference>
<dbReference type="RefSeq" id="WP_009138961.1">
    <property type="nucleotide sequence ID" value="NZ_JH815198.1"/>
</dbReference>
<comment type="similarity">
    <text evidence="2">Belongs to the EamA transporter family.</text>
</comment>
<feature type="transmembrane region" description="Helical" evidence="7">
    <location>
        <begin position="141"/>
        <end position="163"/>
    </location>
</feature>
<evidence type="ECO:0000256" key="3">
    <source>
        <dbReference type="ARBA" id="ARBA00022475"/>
    </source>
</evidence>
<gene>
    <name evidence="9" type="ORF">HMPREF9451_00738</name>
</gene>
<feature type="transmembrane region" description="Helical" evidence="7">
    <location>
        <begin position="227"/>
        <end position="246"/>
    </location>
</feature>
<feature type="transmembrane region" description="Helical" evidence="7">
    <location>
        <begin position="12"/>
        <end position="37"/>
    </location>
</feature>
<dbReference type="OrthoDB" id="9810818at2"/>
<accession>K0YWZ5</accession>
<feature type="transmembrane region" description="Helical" evidence="7">
    <location>
        <begin position="49"/>
        <end position="69"/>
    </location>
</feature>
<evidence type="ECO:0000313" key="10">
    <source>
        <dbReference type="Proteomes" id="UP000006069"/>
    </source>
</evidence>
<evidence type="ECO:0000256" key="4">
    <source>
        <dbReference type="ARBA" id="ARBA00022692"/>
    </source>
</evidence>
<dbReference type="PANTHER" id="PTHR32322:SF18">
    <property type="entry name" value="S-ADENOSYLMETHIONINE_S-ADENOSYLHOMOCYSTEINE TRANSPORTER"/>
    <property type="match status" value="1"/>
</dbReference>
<evidence type="ECO:0000256" key="1">
    <source>
        <dbReference type="ARBA" id="ARBA00004651"/>
    </source>
</evidence>
<reference evidence="9 10" key="1">
    <citation type="submission" date="2012-08" db="EMBL/GenBank/DDBJ databases">
        <title>The Genome Sequence of Slackia piriformis YIT 12062.</title>
        <authorList>
            <consortium name="The Broad Institute Genome Sequencing Platform"/>
            <person name="Earl A."/>
            <person name="Ward D."/>
            <person name="Feldgarden M."/>
            <person name="Gevers D."/>
            <person name="Morotomi M."/>
            <person name="Walker B."/>
            <person name="Young S.K."/>
            <person name="Zeng Q."/>
            <person name="Gargeya S."/>
            <person name="Fitzgerald M."/>
            <person name="Haas B."/>
            <person name="Abouelleil A."/>
            <person name="Alvarado L."/>
            <person name="Arachchi H.M."/>
            <person name="Berlin A.M."/>
            <person name="Chapman S.B."/>
            <person name="Goldberg J."/>
            <person name="Griggs A."/>
            <person name="Gujja S."/>
            <person name="Hansen M."/>
            <person name="Howarth C."/>
            <person name="Imamovic A."/>
            <person name="Larimer J."/>
            <person name="McCowen C."/>
            <person name="Montmayeur A."/>
            <person name="Murphy C."/>
            <person name="Neiman D."/>
            <person name="Pearson M."/>
            <person name="Priest M."/>
            <person name="Roberts A."/>
            <person name="Saif S."/>
            <person name="Shea T."/>
            <person name="Sisk P."/>
            <person name="Sykes S."/>
            <person name="Wortman J."/>
            <person name="Nusbaum C."/>
            <person name="Birren B."/>
        </authorList>
    </citation>
    <scope>NUCLEOTIDE SEQUENCE [LARGE SCALE GENOMIC DNA]</scope>
    <source>
        <strain evidence="9 10">YIT 12062</strain>
    </source>
</reference>
<keyword evidence="3" id="KW-1003">Cell membrane</keyword>
<organism evidence="9 10">
    <name type="scientific">Slackia piriformis YIT 12062</name>
    <dbReference type="NCBI Taxonomy" id="742818"/>
    <lineage>
        <taxon>Bacteria</taxon>
        <taxon>Bacillati</taxon>
        <taxon>Actinomycetota</taxon>
        <taxon>Coriobacteriia</taxon>
        <taxon>Eggerthellales</taxon>
        <taxon>Eggerthellaceae</taxon>
        <taxon>Slackia</taxon>
    </lineage>
</organism>
<comment type="subcellular location">
    <subcellularLocation>
        <location evidence="1">Cell membrane</location>
        <topology evidence="1">Multi-pass membrane protein</topology>
    </subcellularLocation>
</comment>
<evidence type="ECO:0000256" key="5">
    <source>
        <dbReference type="ARBA" id="ARBA00022989"/>
    </source>
</evidence>
<keyword evidence="4 7" id="KW-0812">Transmembrane</keyword>
<dbReference type="InterPro" id="IPR000182">
    <property type="entry name" value="GNAT_dom"/>
</dbReference>
<dbReference type="CDD" id="cd04301">
    <property type="entry name" value="NAT_SF"/>
    <property type="match status" value="1"/>
</dbReference>
<dbReference type="SUPFAM" id="SSF55729">
    <property type="entry name" value="Acyl-CoA N-acyltransferases (Nat)"/>
    <property type="match status" value="1"/>
</dbReference>
<protein>
    <recommendedName>
        <fullName evidence="8">N-acetyltransferase domain-containing protein</fullName>
    </recommendedName>
</protein>
<feature type="transmembrane region" description="Helical" evidence="7">
    <location>
        <begin position="194"/>
        <end position="215"/>
    </location>
</feature>
<feature type="transmembrane region" description="Helical" evidence="7">
    <location>
        <begin position="169"/>
        <end position="187"/>
    </location>
</feature>
<dbReference type="Gene3D" id="3.40.630.30">
    <property type="match status" value="1"/>
</dbReference>
<dbReference type="InterPro" id="IPR000620">
    <property type="entry name" value="EamA_dom"/>
</dbReference>
<sequence length="535" mass="57854">MSSQQSSSSAGHVGRGILFTAIGACCWGFSGTCAQLLTSTYGIPVSWLITVRMCAGASLFLVVCLLKNWRSFRAALRDTRSLLHMIIFGLLGVLLTQFSYITCISYTNAGIGTVLERLGLIIILFYICITVRRLPRVREALGVLLALAGVFLIATHGSFEALAIPPEGLFWGCMTAVAMACYTLIPVKPLAKWGSFIVTGIAMSTAGITSAIMLQPWNLDVSVSSEVIIVVAVMVVVGTFAAYLFYLQGVRDAGSMRAGLIGCLEPVSAIVISALWLHTPVSLFDIMGTVLILSMVALTTQKDKNEVHDKFSGSLRDVPLFQGSASHLGYYETHHATSADLNAFTEVIETGRRFVAELGILEPGEKKYPSERRIMRAIDHGDAYVVTMDASAAKTALNDREASIVDSVAVTADGKRAIGAFSLDMNGDPAYVRSIGAVWTDFSDSHPEGESEYAALHWVSVIPEARRSGVGMFILGEAERMAKAAGKSCIRADVYEGNEPMKKLLECYGFHPCGKIILRNSLGKERMRSAYELIL</sequence>
<evidence type="ECO:0000256" key="2">
    <source>
        <dbReference type="ARBA" id="ARBA00007362"/>
    </source>
</evidence>
<dbReference type="eggNOG" id="COG0697">
    <property type="taxonomic scope" value="Bacteria"/>
</dbReference>
<dbReference type="InterPro" id="IPR037185">
    <property type="entry name" value="EmrE-like"/>
</dbReference>
<dbReference type="Proteomes" id="UP000006069">
    <property type="component" value="Unassembled WGS sequence"/>
</dbReference>
<feature type="transmembrane region" description="Helical" evidence="7">
    <location>
        <begin position="258"/>
        <end position="277"/>
    </location>
</feature>
<dbReference type="PATRIC" id="fig|742818.3.peg.785"/>
<evidence type="ECO:0000259" key="8">
    <source>
        <dbReference type="PROSITE" id="PS51186"/>
    </source>
</evidence>
<keyword evidence="5 7" id="KW-1133">Transmembrane helix</keyword>
<dbReference type="SUPFAM" id="SSF103481">
    <property type="entry name" value="Multidrug resistance efflux transporter EmrE"/>
    <property type="match status" value="2"/>
</dbReference>
<dbReference type="InParanoid" id="K0YWZ5"/>
<dbReference type="GO" id="GO:0005886">
    <property type="term" value="C:plasma membrane"/>
    <property type="evidence" value="ECO:0007669"/>
    <property type="project" value="UniProtKB-SubCell"/>
</dbReference>
<dbReference type="InterPro" id="IPR050638">
    <property type="entry name" value="AA-Vitamin_Transporters"/>
</dbReference>
<dbReference type="GO" id="GO:0016747">
    <property type="term" value="F:acyltransferase activity, transferring groups other than amino-acyl groups"/>
    <property type="evidence" value="ECO:0007669"/>
    <property type="project" value="InterPro"/>
</dbReference>
<keyword evidence="10" id="KW-1185">Reference proteome</keyword>
<evidence type="ECO:0000256" key="7">
    <source>
        <dbReference type="SAM" id="Phobius"/>
    </source>
</evidence>
<dbReference type="HOGENOM" id="CLU_508886_0_0_11"/>
<proteinExistence type="inferred from homology"/>
<dbReference type="AlphaFoldDB" id="K0YWZ5"/>
<dbReference type="InterPro" id="IPR016181">
    <property type="entry name" value="Acyl_CoA_acyltransferase"/>
</dbReference>
<dbReference type="PROSITE" id="PS51186">
    <property type="entry name" value="GNAT"/>
    <property type="match status" value="1"/>
</dbReference>
<name>K0YWZ5_9ACTN</name>